<evidence type="ECO:0000313" key="4">
    <source>
        <dbReference type="EMBL" id="KUG21604.1"/>
    </source>
</evidence>
<feature type="domain" description="Smf/DprA SLOG" evidence="2">
    <location>
        <begin position="81"/>
        <end position="288"/>
    </location>
</feature>
<name>A0A0W8FLB6_9ZZZZ</name>
<organism evidence="4">
    <name type="scientific">hydrocarbon metagenome</name>
    <dbReference type="NCBI Taxonomy" id="938273"/>
    <lineage>
        <taxon>unclassified sequences</taxon>
        <taxon>metagenomes</taxon>
        <taxon>ecological metagenomes</taxon>
    </lineage>
</organism>
<protein>
    <submittedName>
        <fullName evidence="4">Rossmann fold nucleotide-binding protein smf</fullName>
    </submittedName>
</protein>
<dbReference type="Gene3D" id="1.10.10.10">
    <property type="entry name" value="Winged helix-like DNA-binding domain superfamily/Winged helix DNA-binding domain"/>
    <property type="match status" value="1"/>
</dbReference>
<evidence type="ECO:0000259" key="3">
    <source>
        <dbReference type="Pfam" id="PF17782"/>
    </source>
</evidence>
<reference evidence="4" key="1">
    <citation type="journal article" date="2015" name="Proc. Natl. Acad. Sci. U.S.A.">
        <title>Networks of energetic and metabolic interactions define dynamics in microbial communities.</title>
        <authorList>
            <person name="Embree M."/>
            <person name="Liu J.K."/>
            <person name="Al-Bassam M.M."/>
            <person name="Zengler K."/>
        </authorList>
    </citation>
    <scope>NUCLEOTIDE SEQUENCE</scope>
</reference>
<dbReference type="Gene3D" id="3.40.50.450">
    <property type="match status" value="1"/>
</dbReference>
<sequence>MNDSILKYWIALKSITGVGNITFLALIDKFGSLPAIFSAPISKLIEIQGLSQNTAAAIAGFKSWDKVKAELELLDKNKINIITCHDELYPPRLMNIYDRPPLMYVRGDLNRDDINIAIVGSRMASSYGKYTTERISRELALKGLTIVSGMARGIDSTAHRGAIAAHGRTIAILGSGLDIIYPPENKKLFDDIIQNGAVISEFPLGTPPRSANFPTRNRIISGMCCGVVIVEAGEKSGSLITAKLALEQGREVFAVPGSIDSAGSRGTNKLIKQGAILIESVDDILEEIIPQIEITIPLKSPHVSCSEKVNQECHEILTGFDQKIFDSISKGRIHIDDIISTTGLPSAGILSVLTNMELRGIVEQHPGKFFSLKK</sequence>
<dbReference type="InterPro" id="IPR036388">
    <property type="entry name" value="WH-like_DNA-bd_sf"/>
</dbReference>
<dbReference type="PANTHER" id="PTHR43022:SF1">
    <property type="entry name" value="PROTEIN SMF"/>
    <property type="match status" value="1"/>
</dbReference>
<dbReference type="PANTHER" id="PTHR43022">
    <property type="entry name" value="PROTEIN SMF"/>
    <property type="match status" value="1"/>
</dbReference>
<dbReference type="Pfam" id="PF02481">
    <property type="entry name" value="DNA_processg_A"/>
    <property type="match status" value="1"/>
</dbReference>
<dbReference type="GO" id="GO:0009294">
    <property type="term" value="P:DNA-mediated transformation"/>
    <property type="evidence" value="ECO:0007669"/>
    <property type="project" value="InterPro"/>
</dbReference>
<dbReference type="AlphaFoldDB" id="A0A0W8FLB6"/>
<dbReference type="EMBL" id="LNQE01001041">
    <property type="protein sequence ID" value="KUG21604.1"/>
    <property type="molecule type" value="Genomic_DNA"/>
</dbReference>
<accession>A0A0W8FLB6</accession>
<dbReference type="NCBIfam" id="TIGR00732">
    <property type="entry name" value="dprA"/>
    <property type="match status" value="1"/>
</dbReference>
<dbReference type="InterPro" id="IPR003488">
    <property type="entry name" value="DprA"/>
</dbReference>
<dbReference type="SUPFAM" id="SSF47781">
    <property type="entry name" value="RuvA domain 2-like"/>
    <property type="match status" value="1"/>
</dbReference>
<comment type="caution">
    <text evidence="4">The sequence shown here is derived from an EMBL/GenBank/DDBJ whole genome shotgun (WGS) entry which is preliminary data.</text>
</comment>
<proteinExistence type="inferred from homology"/>
<dbReference type="InterPro" id="IPR057666">
    <property type="entry name" value="DrpA_SLOG"/>
</dbReference>
<evidence type="ECO:0000256" key="1">
    <source>
        <dbReference type="ARBA" id="ARBA00006525"/>
    </source>
</evidence>
<evidence type="ECO:0000259" key="2">
    <source>
        <dbReference type="Pfam" id="PF02481"/>
    </source>
</evidence>
<dbReference type="InterPro" id="IPR010994">
    <property type="entry name" value="RuvA_2-like"/>
</dbReference>
<dbReference type="InterPro" id="IPR041614">
    <property type="entry name" value="DprA_WH"/>
</dbReference>
<gene>
    <name evidence="4" type="ORF">ASZ90_008641</name>
</gene>
<comment type="similarity">
    <text evidence="1">Belongs to the DprA/Smf family.</text>
</comment>
<dbReference type="Pfam" id="PF17782">
    <property type="entry name" value="WHD_DprA"/>
    <property type="match status" value="1"/>
</dbReference>
<feature type="domain" description="DprA winged helix" evidence="3">
    <location>
        <begin position="321"/>
        <end position="368"/>
    </location>
</feature>
<dbReference type="SUPFAM" id="SSF102405">
    <property type="entry name" value="MCP/YpsA-like"/>
    <property type="match status" value="1"/>
</dbReference>